<comment type="caution">
    <text evidence="1">The sequence shown here is derived from an EMBL/GenBank/DDBJ whole genome shotgun (WGS) entry which is preliminary data.</text>
</comment>
<organism evidence="1 2">
    <name type="scientific">Pseudomonas leptonychotis</name>
    <dbReference type="NCBI Taxonomy" id="2448482"/>
    <lineage>
        <taxon>Bacteria</taxon>
        <taxon>Pseudomonadati</taxon>
        <taxon>Pseudomonadota</taxon>
        <taxon>Gammaproteobacteria</taxon>
        <taxon>Pseudomonadales</taxon>
        <taxon>Pseudomonadaceae</taxon>
        <taxon>Pseudomonas</taxon>
    </lineage>
</organism>
<proteinExistence type="predicted"/>
<accession>A0A4T1ZWI8</accession>
<reference evidence="1 2" key="1">
    <citation type="submission" date="2018-10" db="EMBL/GenBank/DDBJ databases">
        <title>Pseudomonas leptonychotis sp. nov., isolated from Weddell seals in Antarctica.</title>
        <authorList>
            <person name="Novakova D."/>
            <person name="Svec P."/>
            <person name="Kralova S."/>
            <person name="Kristofova L."/>
            <person name="Zeman M."/>
            <person name="Pantucek R."/>
            <person name="Maslanova I."/>
            <person name="Sedlacek I."/>
        </authorList>
    </citation>
    <scope>NUCLEOTIDE SEQUENCE [LARGE SCALE GENOMIC DNA]</scope>
    <source>
        <strain evidence="1 2">CCM 8849</strain>
    </source>
</reference>
<evidence type="ECO:0000313" key="1">
    <source>
        <dbReference type="EMBL" id="TIH07151.1"/>
    </source>
</evidence>
<keyword evidence="2" id="KW-1185">Reference proteome</keyword>
<gene>
    <name evidence="1" type="ORF">D8779_17555</name>
</gene>
<sequence>MEPANTTTGVVSKPWQAGAIAGAPARVALTEFQAFLMSRVNSEQLGPLSCSTLAQSQSCTVSKADTGSFTHGTRLASVICSTSREAVEKGLASLRATNPLLHVIDWLPAERAAQVPVMPTAPVTSVTTAPPVEQSVTSVGAMYCTAVISTQHTYGATVSPVKLIVGAANDIRPSLTHYIAKVKQEQPGVWGEFKLNPVICAPGATVCMGEAKGPTGKTQNAFSFCHATQAKADAELHQMRQGDPKAVVVEWP</sequence>
<name>A0A4T1ZWI8_9PSED</name>
<dbReference type="Proteomes" id="UP000307541">
    <property type="component" value="Unassembled WGS sequence"/>
</dbReference>
<protein>
    <submittedName>
        <fullName evidence="1">Uncharacterized protein</fullName>
    </submittedName>
</protein>
<dbReference type="EMBL" id="RFLV01000004">
    <property type="protein sequence ID" value="TIH07151.1"/>
    <property type="molecule type" value="Genomic_DNA"/>
</dbReference>
<evidence type="ECO:0000313" key="2">
    <source>
        <dbReference type="Proteomes" id="UP000307541"/>
    </source>
</evidence>
<dbReference type="AlphaFoldDB" id="A0A4T1ZWI8"/>